<organism evidence="1">
    <name type="scientific">uncultured Anaerotruncus sp</name>
    <dbReference type="NCBI Taxonomy" id="905011"/>
    <lineage>
        <taxon>Bacteria</taxon>
        <taxon>Bacillati</taxon>
        <taxon>Bacillota</taxon>
        <taxon>Clostridia</taxon>
        <taxon>Eubacteriales</taxon>
        <taxon>Oscillospiraceae</taxon>
        <taxon>Anaerotruncus</taxon>
        <taxon>environmental samples</taxon>
    </lineage>
</organism>
<dbReference type="EMBL" id="FMHG01000001">
    <property type="protein sequence ID" value="SCJ82462.1"/>
    <property type="molecule type" value="Genomic_DNA"/>
</dbReference>
<accession>A0A1C6JK26</accession>
<proteinExistence type="predicted"/>
<name>A0A1C6JK26_9FIRM</name>
<protein>
    <submittedName>
        <fullName evidence="1">Uncharacterized protein</fullName>
    </submittedName>
</protein>
<evidence type="ECO:0000313" key="1">
    <source>
        <dbReference type="EMBL" id="SCJ82462.1"/>
    </source>
</evidence>
<dbReference type="AlphaFoldDB" id="A0A1C6JK26"/>
<reference evidence="1" key="1">
    <citation type="submission" date="2015-09" db="EMBL/GenBank/DDBJ databases">
        <authorList>
            <consortium name="Pathogen Informatics"/>
        </authorList>
    </citation>
    <scope>NUCLEOTIDE SEQUENCE</scope>
    <source>
        <strain evidence="1">2789STDY5834896</strain>
    </source>
</reference>
<sequence>MTLTRMFSYPRAPHTLVLELDTPDAECAVLELVRRFSRWHRVESRVVYGGRTELVLLLRPVKKHTGFERALDRSMGVSGATLYPPGTSIAS</sequence>
<gene>
    <name evidence="1" type="ORF">SAMEA3545359_02283</name>
</gene>